<protein>
    <submittedName>
        <fullName evidence="2">Uncharacterized protein</fullName>
    </submittedName>
</protein>
<evidence type="ECO:0000313" key="3">
    <source>
        <dbReference type="Proteomes" id="UP000199372"/>
    </source>
</evidence>
<dbReference type="Proteomes" id="UP000199372">
    <property type="component" value="Unassembled WGS sequence"/>
</dbReference>
<accession>A0A1H8BDI6</accession>
<proteinExistence type="predicted"/>
<evidence type="ECO:0000313" key="2">
    <source>
        <dbReference type="EMBL" id="SEM81031.1"/>
    </source>
</evidence>
<keyword evidence="1" id="KW-0175">Coiled coil</keyword>
<feature type="coiled-coil region" evidence="1">
    <location>
        <begin position="58"/>
        <end position="120"/>
    </location>
</feature>
<organism evidence="2 3">
    <name type="scientific">Palleronia pelagia</name>
    <dbReference type="NCBI Taxonomy" id="387096"/>
    <lineage>
        <taxon>Bacteria</taxon>
        <taxon>Pseudomonadati</taxon>
        <taxon>Pseudomonadota</taxon>
        <taxon>Alphaproteobacteria</taxon>
        <taxon>Rhodobacterales</taxon>
        <taxon>Roseobacteraceae</taxon>
        <taxon>Palleronia</taxon>
    </lineage>
</organism>
<sequence length="157" mass="17618">MDGAHAEIREAENQALLSALPKGIPEEVNSAVAAVERELLLVVARQNSASQVISEQKCEELRADKRNAQHRIAELEGTLATKSEEVHQLEHDRTKLAADLLEARNELHAAKAEIEKLSERPNEMERLFSGLRDPSMQDHIRDLLTDIIQNSLRQSTK</sequence>
<reference evidence="3" key="1">
    <citation type="submission" date="2016-10" db="EMBL/GenBank/DDBJ databases">
        <authorList>
            <person name="Varghese N."/>
            <person name="Submissions S."/>
        </authorList>
    </citation>
    <scope>NUCLEOTIDE SEQUENCE [LARGE SCALE GENOMIC DNA]</scope>
    <source>
        <strain evidence="3">DSM 26893</strain>
    </source>
</reference>
<name>A0A1H8BDI6_9RHOB</name>
<dbReference type="EMBL" id="FOCM01000001">
    <property type="protein sequence ID" value="SEM81031.1"/>
    <property type="molecule type" value="Genomic_DNA"/>
</dbReference>
<evidence type="ECO:0000256" key="1">
    <source>
        <dbReference type="SAM" id="Coils"/>
    </source>
</evidence>
<gene>
    <name evidence="2" type="ORF">SAMN04488011_101557</name>
</gene>
<keyword evidence="3" id="KW-1185">Reference proteome</keyword>
<dbReference type="AlphaFoldDB" id="A0A1H8BDI6"/>